<comment type="cofactor">
    <cofactor evidence="1">
        <name>pantetheine 4'-phosphate</name>
        <dbReference type="ChEBI" id="CHEBI:47942"/>
    </cofactor>
</comment>
<dbReference type="GO" id="GO:0017000">
    <property type="term" value="P:antibiotic biosynthetic process"/>
    <property type="evidence" value="ECO:0007669"/>
    <property type="project" value="UniProtKB-KW"/>
</dbReference>
<dbReference type="InterPro" id="IPR045851">
    <property type="entry name" value="AMP-bd_C_sf"/>
</dbReference>
<sequence>MACNKKFYNLTHPQKRIWYIDKVNFNSPLHNIGGCLKIKVSIDVNRMKETLNIIVKKNEGLRLRISEKDGQPVQYIHEFEKEKIDYIDFSNFELPRVEQEKWSESLFKNNYELEDSKLYYFAIYKISENEYGVLLRIHHIISDGWSISLIQKQLCEIYSKLTKNEAIYLDKSCYLDFVEVEKKYLNSDRFIKNKNFWNEKFSSVAEEFLYKSSKNLEGKRNFYNIDSNLSSEIKRFVEEKKFSLNTFFIAILLIYISKTTYKKDLVIGTPVFNRAGKKQKNMVGMFTSTVPFRFTLDTELHIEKLMGQINKELKLDYLNQKYPYDLLIKDLELNKEGYDSLFKMSLNYYNSTFVNDIDGVNVEVEEYYSGNQSYSLQVTVKEWENNKIVLNFDYKTSEYREYEIQVMYSSMINIIKEILTKDNIKVKDIKLLSEEENNYRIYTLNESDSNYPNKTVFELFEEQAIKTPEKVALKFKEESLTYRELNDKSNQLANYLLKNSVMKESIVGIMADHSIELVVGILGVLKAGAAYLPIDPSYPIERINYMLKDSNSLMLLTNFEVDDEIKFRGKLTNIKDIALNLYSKENLTKINGLNDLAYIIYTSGSTGKPKGVMIEHKGLTNYIWWAKKMYLGDENEVMALYSSISFDLTVTSLFTPLISGNKIVIYDNDETEFVLYKILRENIATVVKLTPAHLTLLRNMNNSESNIKRFIVGGEDLKVSLAKEIHNSFGGNIEIYNEYGPTETVVGCMIYKYNEEKDKGVSVPIGYPADNVQTYILDNDFNTVQTGIVGEIYVSGDGVARGYLNKEELTCEKFIDNPFIKGKRMYRTGDAAKYLENGDIEYVGRIDKQVKIRGFRIELGEIEKYLIENEAIKDVVVAYKEDVLGNKFLNAYLVSTKKVTDIELKSWLLKYLPKYMIPTNFIYLDEFPLTVNGKVNYDLLPTPNLVENEFVKSKTDVEKELIKAMEEILGVENISMKDNYYHLGGDSIKAIQISSKLKNVGLMIKVKEILNYDLIEDIAASVERDNFNRTISQDRSMGDIYNTPIIEWFFNQNLSNENSYNQYILLEYNEVLDLDKVTIALHKLIEHHDVTRINYDRCRGKLYYNNQHLNEPYQVKCFDLSKFNYDEQREEINKISAGLKNKFHIENSLLFNLTMFNLGKERQALLFTAHHLLVDGISWRIILDDFVTILNQLDNNEDINLPLKTHSFKEWSEQLQDYKRDDFEEEKVYWRSILEKSCDLRTDFNCENELVKTSAVLSYDLDEDTTNSLIKKASEIYNIELNEVLVIGLALTIKSFTNYEDIVIELERHGRENVNDYIDISRTVGWFTSMYPVYIKIEHTELDSNIKSIKEQLRSIPNRGFNYSVLKFLKNEFIGNDNKYIRFNYLGDFDNIISSDGLNLANIEFGLDSDEMNILTAIMDIESMIINKKLKISITYSNNRFKTGTIQKFIDIYIETLKQILDNCINKSLREFTPSDFDAVEISQEDLDNLLD</sequence>
<keyword evidence="7" id="KW-0045">Antibiotic biosynthesis</keyword>
<dbReference type="InterPro" id="IPR020845">
    <property type="entry name" value="AMP-binding_CS"/>
</dbReference>
<dbReference type="InterPro" id="IPR010060">
    <property type="entry name" value="NRPS_synth"/>
</dbReference>
<dbReference type="PROSITE" id="PS50075">
    <property type="entry name" value="CARRIER"/>
    <property type="match status" value="1"/>
</dbReference>
<dbReference type="RefSeq" id="WP_097962004.1">
    <property type="nucleotide sequence ID" value="NZ_NUHS01000010.1"/>
</dbReference>
<evidence type="ECO:0000313" key="9">
    <source>
        <dbReference type="EMBL" id="PFV27996.1"/>
    </source>
</evidence>
<dbReference type="GO" id="GO:0008610">
    <property type="term" value="P:lipid biosynthetic process"/>
    <property type="evidence" value="ECO:0007669"/>
    <property type="project" value="UniProtKB-ARBA"/>
</dbReference>
<reference evidence="9 10" key="1">
    <citation type="submission" date="2017-09" db="EMBL/GenBank/DDBJ databases">
        <title>Large-scale bioinformatics analysis of Bacillus genomes uncovers conserved roles of natural products in bacterial physiology.</title>
        <authorList>
            <consortium name="Agbiome Team Llc"/>
            <person name="Bleich R.M."/>
            <person name="Grubbs K.J."/>
            <person name="Santa Maria K.C."/>
            <person name="Allen S.E."/>
            <person name="Farag S."/>
            <person name="Shank E.A."/>
            <person name="Bowers A."/>
        </authorList>
    </citation>
    <scope>NUCLEOTIDE SEQUENCE [LARGE SCALE GENOMIC DNA]</scope>
    <source>
        <strain evidence="9 10">AFS060060</strain>
    </source>
</reference>
<proteinExistence type="inferred from homology"/>
<evidence type="ECO:0000256" key="1">
    <source>
        <dbReference type="ARBA" id="ARBA00001957"/>
    </source>
</evidence>
<dbReference type="Gene3D" id="3.30.559.30">
    <property type="entry name" value="Nonribosomal peptide synthetase, condensation domain"/>
    <property type="match status" value="2"/>
</dbReference>
<organism evidence="9 10">
    <name type="scientific">Bacillus thuringiensis</name>
    <dbReference type="NCBI Taxonomy" id="1428"/>
    <lineage>
        <taxon>Bacteria</taxon>
        <taxon>Bacillati</taxon>
        <taxon>Bacillota</taxon>
        <taxon>Bacilli</taxon>
        <taxon>Bacillales</taxon>
        <taxon>Bacillaceae</taxon>
        <taxon>Bacillus</taxon>
        <taxon>Bacillus cereus group</taxon>
    </lineage>
</organism>
<evidence type="ECO:0000256" key="5">
    <source>
        <dbReference type="ARBA" id="ARBA00022741"/>
    </source>
</evidence>
<comment type="caution">
    <text evidence="9">The sequence shown here is derived from an EMBL/GenBank/DDBJ whole genome shotgun (WGS) entry which is preliminary data.</text>
</comment>
<feature type="domain" description="Carrier" evidence="8">
    <location>
        <begin position="952"/>
        <end position="1026"/>
    </location>
</feature>
<evidence type="ECO:0000256" key="7">
    <source>
        <dbReference type="ARBA" id="ARBA00023194"/>
    </source>
</evidence>
<dbReference type="FunFam" id="3.40.50.980:FF:000001">
    <property type="entry name" value="Non-ribosomal peptide synthetase"/>
    <property type="match status" value="1"/>
</dbReference>
<dbReference type="Gene3D" id="3.30.300.30">
    <property type="match status" value="1"/>
</dbReference>
<dbReference type="Gene3D" id="3.30.559.10">
    <property type="entry name" value="Chloramphenicol acetyltransferase-like domain"/>
    <property type="match status" value="2"/>
</dbReference>
<gene>
    <name evidence="9" type="ORF">COK99_22445</name>
</gene>
<dbReference type="NCBIfam" id="TIGR01733">
    <property type="entry name" value="AA-adenyl-dom"/>
    <property type="match status" value="1"/>
</dbReference>
<dbReference type="InterPro" id="IPR020459">
    <property type="entry name" value="AMP-binding"/>
</dbReference>
<dbReference type="PANTHER" id="PTHR45398">
    <property type="match status" value="1"/>
</dbReference>
<dbReference type="EMBL" id="NVDU01000049">
    <property type="protein sequence ID" value="PFV27996.1"/>
    <property type="molecule type" value="Genomic_DNA"/>
</dbReference>
<dbReference type="Pfam" id="PF00501">
    <property type="entry name" value="AMP-binding"/>
    <property type="match status" value="1"/>
</dbReference>
<name>A0A9X7BKQ8_BACTU</name>
<dbReference type="InterPro" id="IPR025110">
    <property type="entry name" value="AMP-bd_C"/>
</dbReference>
<dbReference type="PROSITE" id="PS00012">
    <property type="entry name" value="PHOSPHOPANTETHEINE"/>
    <property type="match status" value="1"/>
</dbReference>
<keyword evidence="6" id="KW-0067">ATP-binding</keyword>
<keyword evidence="3" id="KW-0596">Phosphopantetheine</keyword>
<dbReference type="Gene3D" id="1.10.1200.10">
    <property type="entry name" value="ACP-like"/>
    <property type="match status" value="1"/>
</dbReference>
<dbReference type="InterPro" id="IPR010071">
    <property type="entry name" value="AA_adenyl_dom"/>
</dbReference>
<comment type="similarity">
    <text evidence="2">Belongs to the ATP-dependent AMP-binding enzyme family.</text>
</comment>
<evidence type="ECO:0000256" key="3">
    <source>
        <dbReference type="ARBA" id="ARBA00022450"/>
    </source>
</evidence>
<dbReference type="PRINTS" id="PR00154">
    <property type="entry name" value="AMPBINDING"/>
</dbReference>
<evidence type="ECO:0000256" key="4">
    <source>
        <dbReference type="ARBA" id="ARBA00022553"/>
    </source>
</evidence>
<dbReference type="PANTHER" id="PTHR45398:SF1">
    <property type="entry name" value="ENZYME, PUTATIVE (JCVI)-RELATED"/>
    <property type="match status" value="1"/>
</dbReference>
<dbReference type="FunFam" id="3.40.50.12780:FF:000012">
    <property type="entry name" value="Non-ribosomal peptide synthetase"/>
    <property type="match status" value="1"/>
</dbReference>
<keyword evidence="4" id="KW-0597">Phosphoprotein</keyword>
<dbReference type="GO" id="GO:0005524">
    <property type="term" value="F:ATP binding"/>
    <property type="evidence" value="ECO:0007669"/>
    <property type="project" value="UniProtKB-KW"/>
</dbReference>
<dbReference type="Pfam" id="PF00550">
    <property type="entry name" value="PP-binding"/>
    <property type="match status" value="1"/>
</dbReference>
<evidence type="ECO:0000259" key="8">
    <source>
        <dbReference type="PROSITE" id="PS50075"/>
    </source>
</evidence>
<dbReference type="NCBIfam" id="TIGR01720">
    <property type="entry name" value="NRPS-para261"/>
    <property type="match status" value="1"/>
</dbReference>
<keyword evidence="5" id="KW-0547">Nucleotide-binding</keyword>
<dbReference type="InterPro" id="IPR000873">
    <property type="entry name" value="AMP-dep_synth/lig_dom"/>
</dbReference>
<accession>A0A9X7BKQ8</accession>
<dbReference type="InterPro" id="IPR023213">
    <property type="entry name" value="CAT-like_dom_sf"/>
</dbReference>
<dbReference type="SUPFAM" id="SSF47336">
    <property type="entry name" value="ACP-like"/>
    <property type="match status" value="1"/>
</dbReference>
<dbReference type="PROSITE" id="PS00455">
    <property type="entry name" value="AMP_BINDING"/>
    <property type="match status" value="1"/>
</dbReference>
<dbReference type="SUPFAM" id="SSF52777">
    <property type="entry name" value="CoA-dependent acyltransferases"/>
    <property type="match status" value="4"/>
</dbReference>
<dbReference type="GO" id="GO:0003824">
    <property type="term" value="F:catalytic activity"/>
    <property type="evidence" value="ECO:0007669"/>
    <property type="project" value="InterPro"/>
</dbReference>
<dbReference type="Pfam" id="PF13193">
    <property type="entry name" value="AMP-binding_C"/>
    <property type="match status" value="1"/>
</dbReference>
<dbReference type="Gene3D" id="3.40.50.980">
    <property type="match status" value="2"/>
</dbReference>
<evidence type="ECO:0000313" key="10">
    <source>
        <dbReference type="Proteomes" id="UP000223366"/>
    </source>
</evidence>
<dbReference type="Pfam" id="PF00668">
    <property type="entry name" value="Condensation"/>
    <property type="match status" value="2"/>
</dbReference>
<evidence type="ECO:0000256" key="6">
    <source>
        <dbReference type="ARBA" id="ARBA00022840"/>
    </source>
</evidence>
<dbReference type="Proteomes" id="UP000223366">
    <property type="component" value="Unassembled WGS sequence"/>
</dbReference>
<dbReference type="InterPro" id="IPR006162">
    <property type="entry name" value="Ppantetheine_attach_site"/>
</dbReference>
<evidence type="ECO:0000256" key="2">
    <source>
        <dbReference type="ARBA" id="ARBA00006432"/>
    </source>
</evidence>
<dbReference type="InterPro" id="IPR009081">
    <property type="entry name" value="PP-bd_ACP"/>
</dbReference>
<dbReference type="InterPro" id="IPR036736">
    <property type="entry name" value="ACP-like_sf"/>
</dbReference>
<dbReference type="SUPFAM" id="SSF56801">
    <property type="entry name" value="Acetyl-CoA synthetase-like"/>
    <property type="match status" value="1"/>
</dbReference>
<dbReference type="Gene3D" id="2.30.38.10">
    <property type="entry name" value="Luciferase, Domain 3"/>
    <property type="match status" value="1"/>
</dbReference>
<protein>
    <submittedName>
        <fullName evidence="9">Non-ribosomal peptide synthetase</fullName>
    </submittedName>
</protein>
<dbReference type="InterPro" id="IPR001242">
    <property type="entry name" value="Condensation_dom"/>
</dbReference>